<dbReference type="SUPFAM" id="SSF143011">
    <property type="entry name" value="RelE-like"/>
    <property type="match status" value="1"/>
</dbReference>
<reference evidence="1 2" key="1">
    <citation type="submission" date="2017-11" db="EMBL/GenBank/DDBJ databases">
        <title>Genomic Encyclopedia of Type Strains, Phase III (KMG-III): the genomes of soil and plant-associated and newly described type strains.</title>
        <authorList>
            <person name="Whitman W."/>
        </authorList>
    </citation>
    <scope>NUCLEOTIDE SEQUENCE [LARGE SCALE GENOMIC DNA]</scope>
    <source>
        <strain evidence="1 2">UB-Domo-W1</strain>
    </source>
</reference>
<dbReference type="OrthoDB" id="9801102at2"/>
<dbReference type="RefSeq" id="WP_100379264.1">
    <property type="nucleotide sequence ID" value="NZ_CBCSBW010000002.1"/>
</dbReference>
<dbReference type="PANTHER" id="PTHR40266:SF2">
    <property type="entry name" value="TOXIN HIGB-1"/>
    <property type="match status" value="1"/>
</dbReference>
<dbReference type="EMBL" id="PGTX01000002">
    <property type="protein sequence ID" value="PJI79921.1"/>
    <property type="molecule type" value="Genomic_DNA"/>
</dbReference>
<organism evidence="1 2">
    <name type="scientific">Polynucleobacter brandtiae</name>
    <dbReference type="NCBI Taxonomy" id="1938816"/>
    <lineage>
        <taxon>Bacteria</taxon>
        <taxon>Pseudomonadati</taxon>
        <taxon>Pseudomonadota</taxon>
        <taxon>Betaproteobacteria</taxon>
        <taxon>Burkholderiales</taxon>
        <taxon>Burkholderiaceae</taxon>
        <taxon>Polynucleobacter</taxon>
    </lineage>
</organism>
<dbReference type="PANTHER" id="PTHR40266">
    <property type="entry name" value="TOXIN HIGB-1"/>
    <property type="match status" value="1"/>
</dbReference>
<dbReference type="InterPro" id="IPR007711">
    <property type="entry name" value="HigB-1"/>
</dbReference>
<keyword evidence="2" id="KW-1185">Reference proteome</keyword>
<dbReference type="Pfam" id="PF05015">
    <property type="entry name" value="HigB-like_toxin"/>
    <property type="match status" value="1"/>
</dbReference>
<proteinExistence type="predicted"/>
<evidence type="ECO:0000313" key="1">
    <source>
        <dbReference type="EMBL" id="PJI79921.1"/>
    </source>
</evidence>
<dbReference type="Proteomes" id="UP000229366">
    <property type="component" value="Unassembled WGS sequence"/>
</dbReference>
<accession>A0A2M8VR51</accession>
<gene>
    <name evidence="1" type="ORF">B0G85_0904</name>
</gene>
<dbReference type="AlphaFoldDB" id="A0A2M8VR51"/>
<comment type="caution">
    <text evidence="1">The sequence shown here is derived from an EMBL/GenBank/DDBJ whole genome shotgun (WGS) entry which is preliminary data.</text>
</comment>
<name>A0A2M8VR51_9BURK</name>
<protein>
    <submittedName>
        <fullName evidence="1">Proteic killer suppression protein</fullName>
    </submittedName>
</protein>
<dbReference type="InterPro" id="IPR035093">
    <property type="entry name" value="RelE/ParE_toxin_dom_sf"/>
</dbReference>
<sequence>MIVSFRHKGLESFFIKGSYKAIPAQFGARIERILDRLDSAIMPEDMDLPGLKFHELKGKRRGVYSVTASGNWRITFQFDGDSAIEVDLEDYH</sequence>
<evidence type="ECO:0000313" key="2">
    <source>
        <dbReference type="Proteomes" id="UP000229366"/>
    </source>
</evidence>
<dbReference type="Gene3D" id="3.30.2310.20">
    <property type="entry name" value="RelE-like"/>
    <property type="match status" value="1"/>
</dbReference>